<reference evidence="3 4" key="1">
    <citation type="submission" date="2019-09" db="EMBL/GenBank/DDBJ databases">
        <title>Whole genome sequence of Photorhabdus heterorhabditis strain ETL (Enterobacteriales: Enterobacteriaceae) a bacterial symbiont of Heterorhabditis zealandica strain ETL (Rhabditida: Heterorhabditidae).</title>
        <authorList>
            <person name="Lulamba T.E."/>
            <person name="Serepa-Dlamini M.H."/>
        </authorList>
    </citation>
    <scope>NUCLEOTIDE SEQUENCE [LARGE SCALE GENOMIC DNA]</scope>
    <source>
        <strain evidence="3 4">ETL</strain>
    </source>
</reference>
<gene>
    <name evidence="3" type="ORF">F0L16_01965</name>
</gene>
<dbReference type="GO" id="GO:0005829">
    <property type="term" value="C:cytosol"/>
    <property type="evidence" value="ECO:0007669"/>
    <property type="project" value="TreeGrafter"/>
</dbReference>
<proteinExistence type="predicted"/>
<dbReference type="EMBL" id="VTUW01000002">
    <property type="protein sequence ID" value="KAA1195474.1"/>
    <property type="molecule type" value="Genomic_DNA"/>
</dbReference>
<evidence type="ECO:0000256" key="2">
    <source>
        <dbReference type="ARBA" id="ARBA00022679"/>
    </source>
</evidence>
<keyword evidence="1" id="KW-0328">Glycosyltransferase</keyword>
<dbReference type="GO" id="GO:0008713">
    <property type="term" value="F:ADP-heptose-lipopolysaccharide heptosyltransferase activity"/>
    <property type="evidence" value="ECO:0007669"/>
    <property type="project" value="TreeGrafter"/>
</dbReference>
<dbReference type="Gene3D" id="3.40.50.2000">
    <property type="entry name" value="Glycogen Phosphorylase B"/>
    <property type="match status" value="2"/>
</dbReference>
<name>A0A5B0X7X9_9GAMM</name>
<dbReference type="RefSeq" id="WP_149616018.1">
    <property type="nucleotide sequence ID" value="NZ_CAWPFF010000059.1"/>
</dbReference>
<dbReference type="InterPro" id="IPR051199">
    <property type="entry name" value="LPS_LOS_Heptosyltrfase"/>
</dbReference>
<evidence type="ECO:0000256" key="1">
    <source>
        <dbReference type="ARBA" id="ARBA00022676"/>
    </source>
</evidence>
<dbReference type="SUPFAM" id="SSF53756">
    <property type="entry name" value="UDP-Glycosyltransferase/glycogen phosphorylase"/>
    <property type="match status" value="1"/>
</dbReference>
<accession>A0A5B0X7X9</accession>
<evidence type="ECO:0000313" key="3">
    <source>
        <dbReference type="EMBL" id="KAA1195474.1"/>
    </source>
</evidence>
<dbReference type="PANTHER" id="PTHR30160:SF7">
    <property type="entry name" value="ADP-HEPTOSE--LPS HEPTOSYLTRANSFERASE 2"/>
    <property type="match status" value="1"/>
</dbReference>
<dbReference type="GO" id="GO:0009244">
    <property type="term" value="P:lipopolysaccharide core region biosynthetic process"/>
    <property type="evidence" value="ECO:0007669"/>
    <property type="project" value="TreeGrafter"/>
</dbReference>
<keyword evidence="2 3" id="KW-0808">Transferase</keyword>
<dbReference type="InterPro" id="IPR002201">
    <property type="entry name" value="Glyco_trans_9"/>
</dbReference>
<dbReference type="AlphaFoldDB" id="A0A5B0X7X9"/>
<sequence>MKIAILRRNGLGDLICTQPLINYLKLKHPSSEIHLFIEFNNEELTKYLCPDVIIHTIPKGNKYTSLLTTALKHRKEKFDMAISAKTSPMKLNNLFLWVVNARKRYAVTGHKKWHEKLINVPTDFRRIDGFHQSLKLLKIFDPKIESIPFDLSPKIVMKDFSGFSNSKFPKILFSVSNNRTRSQITNERMASIANEIIKNFPDAYFLISTLHKDREKANELLTMIEGKSQIIESENLKSFLSLINSVDLVIVGDGGICHLAAALNKKIVALYGVTKPQNWGPLISDELCITLYDKENVNNLSLQEIYLSALKLLSLK</sequence>
<dbReference type="STRING" id="880156.AM629_05520"/>
<protein>
    <submittedName>
        <fullName evidence="3">Glycosyltransferase family 9 protein</fullName>
    </submittedName>
</protein>
<organism evidence="3 4">
    <name type="scientific">Photorhabdus heterorhabditis</name>
    <dbReference type="NCBI Taxonomy" id="880156"/>
    <lineage>
        <taxon>Bacteria</taxon>
        <taxon>Pseudomonadati</taxon>
        <taxon>Pseudomonadota</taxon>
        <taxon>Gammaproteobacteria</taxon>
        <taxon>Enterobacterales</taxon>
        <taxon>Morganellaceae</taxon>
        <taxon>Photorhabdus</taxon>
    </lineage>
</organism>
<dbReference type="CDD" id="cd03789">
    <property type="entry name" value="GT9_LPS_heptosyltransferase"/>
    <property type="match status" value="1"/>
</dbReference>
<dbReference type="Proteomes" id="UP000322184">
    <property type="component" value="Unassembled WGS sequence"/>
</dbReference>
<dbReference type="PANTHER" id="PTHR30160">
    <property type="entry name" value="TETRAACYLDISACCHARIDE 4'-KINASE-RELATED"/>
    <property type="match status" value="1"/>
</dbReference>
<evidence type="ECO:0000313" key="4">
    <source>
        <dbReference type="Proteomes" id="UP000322184"/>
    </source>
</evidence>
<comment type="caution">
    <text evidence="3">The sequence shown here is derived from an EMBL/GenBank/DDBJ whole genome shotgun (WGS) entry which is preliminary data.</text>
</comment>
<dbReference type="Pfam" id="PF01075">
    <property type="entry name" value="Glyco_transf_9"/>
    <property type="match status" value="1"/>
</dbReference>